<gene>
    <name evidence="6" type="ORF">PACILC2_04940</name>
</gene>
<evidence type="ECO:0000256" key="3">
    <source>
        <dbReference type="ARBA" id="ARBA00023125"/>
    </source>
</evidence>
<keyword evidence="7" id="KW-1185">Reference proteome</keyword>
<dbReference type="SUPFAM" id="SSF46689">
    <property type="entry name" value="Homeodomain-like"/>
    <property type="match status" value="1"/>
</dbReference>
<dbReference type="Gene3D" id="2.60.120.10">
    <property type="entry name" value="Jelly Rolls"/>
    <property type="match status" value="1"/>
</dbReference>
<dbReference type="InterPro" id="IPR009057">
    <property type="entry name" value="Homeodomain-like_sf"/>
</dbReference>
<dbReference type="CDD" id="cd02208">
    <property type="entry name" value="cupin_RmlC-like"/>
    <property type="match status" value="1"/>
</dbReference>
<organism evidence="6 7">
    <name type="scientific">Paenibacillus cisolokensis</name>
    <dbReference type="NCBI Taxonomy" id="1658519"/>
    <lineage>
        <taxon>Bacteria</taxon>
        <taxon>Bacillati</taxon>
        <taxon>Bacillota</taxon>
        <taxon>Bacilli</taxon>
        <taxon>Bacillales</taxon>
        <taxon>Paenibacillaceae</taxon>
        <taxon>Paenibacillus</taxon>
    </lineage>
</organism>
<keyword evidence="2" id="KW-0805">Transcription regulation</keyword>
<dbReference type="InterPro" id="IPR013096">
    <property type="entry name" value="Cupin_2"/>
</dbReference>
<keyword evidence="4" id="KW-0804">Transcription</keyword>
<sequence>MNEHDSRNIAAKRQLKPFPYSPMAEKPDALDLLNLRFRWGGYAFHVLRCHLTTFPPGKTIRFHKHSEYEFHFIPRGKGTVILGKEAYALQEGLFYLTGPGVLHQQEADPFEPMDELCLHIEVSPLDESMLAGVESWERQEAEACMRALDRLPLRPLSDTGNAMAWFLTAYRAWQDNQPGYLTSIKHAIIQILLRSARGGGQERAEEVELPTRDMTAYRFRLASRYIRDNYASPMTLQDVADRLHISGRQLQRVFRDYGSGSFRSYLENYRLSQVCAALEEGRGPIEQIAAEHGFQNGNYLYYVFRKNSG</sequence>
<evidence type="ECO:0000313" key="7">
    <source>
        <dbReference type="Proteomes" id="UP000680304"/>
    </source>
</evidence>
<dbReference type="RefSeq" id="WP_307860303.1">
    <property type="nucleotide sequence ID" value="NZ_BOVJ01000015.1"/>
</dbReference>
<feature type="domain" description="HTH araC/xylS-type" evidence="5">
    <location>
        <begin position="220"/>
        <end position="309"/>
    </location>
</feature>
<dbReference type="Pfam" id="PF07883">
    <property type="entry name" value="Cupin_2"/>
    <property type="match status" value="1"/>
</dbReference>
<dbReference type="SUPFAM" id="SSF51215">
    <property type="entry name" value="Regulatory protein AraC"/>
    <property type="match status" value="1"/>
</dbReference>
<evidence type="ECO:0000313" key="6">
    <source>
        <dbReference type="EMBL" id="GIQ61926.1"/>
    </source>
</evidence>
<dbReference type="InterPro" id="IPR050204">
    <property type="entry name" value="AraC_XylS_family_regulators"/>
</dbReference>
<dbReference type="InterPro" id="IPR014710">
    <property type="entry name" value="RmlC-like_jellyroll"/>
</dbReference>
<proteinExistence type="predicted"/>
<reference evidence="6 7" key="1">
    <citation type="submission" date="2021-04" db="EMBL/GenBank/DDBJ databases">
        <title>Draft genome sequence of Paenibacillus cisolokensis, LC2-13A.</title>
        <authorList>
            <person name="Uke A."/>
            <person name="Chhe C."/>
            <person name="Baramee S."/>
            <person name="Kosugi A."/>
        </authorList>
    </citation>
    <scope>NUCLEOTIDE SEQUENCE [LARGE SCALE GENOMIC DNA]</scope>
    <source>
        <strain evidence="6 7">LC2-13A</strain>
    </source>
</reference>
<keyword evidence="3" id="KW-0238">DNA-binding</keyword>
<name>A0ABQ4N174_9BACL</name>
<evidence type="ECO:0000259" key="5">
    <source>
        <dbReference type="PROSITE" id="PS01124"/>
    </source>
</evidence>
<comment type="caution">
    <text evidence="6">The sequence shown here is derived from an EMBL/GenBank/DDBJ whole genome shotgun (WGS) entry which is preliminary data.</text>
</comment>
<protein>
    <recommendedName>
        <fullName evidence="5">HTH araC/xylS-type domain-containing protein</fullName>
    </recommendedName>
</protein>
<dbReference type="PANTHER" id="PTHR46796:SF13">
    <property type="entry name" value="HTH-TYPE TRANSCRIPTIONAL ACTIVATOR RHAS"/>
    <property type="match status" value="1"/>
</dbReference>
<evidence type="ECO:0000256" key="1">
    <source>
        <dbReference type="ARBA" id="ARBA00022490"/>
    </source>
</evidence>
<keyword evidence="1" id="KW-0963">Cytoplasm</keyword>
<dbReference type="Proteomes" id="UP000680304">
    <property type="component" value="Unassembled WGS sequence"/>
</dbReference>
<dbReference type="Pfam" id="PF12833">
    <property type="entry name" value="HTH_18"/>
    <property type="match status" value="1"/>
</dbReference>
<dbReference type="Gene3D" id="1.10.10.60">
    <property type="entry name" value="Homeodomain-like"/>
    <property type="match status" value="1"/>
</dbReference>
<dbReference type="InterPro" id="IPR037923">
    <property type="entry name" value="HTH-like"/>
</dbReference>
<dbReference type="PROSITE" id="PS01124">
    <property type="entry name" value="HTH_ARAC_FAMILY_2"/>
    <property type="match status" value="1"/>
</dbReference>
<dbReference type="InterPro" id="IPR018060">
    <property type="entry name" value="HTH_AraC"/>
</dbReference>
<accession>A0ABQ4N174</accession>
<evidence type="ECO:0000256" key="2">
    <source>
        <dbReference type="ARBA" id="ARBA00023015"/>
    </source>
</evidence>
<dbReference type="SMART" id="SM00342">
    <property type="entry name" value="HTH_ARAC"/>
    <property type="match status" value="1"/>
</dbReference>
<evidence type="ECO:0000256" key="4">
    <source>
        <dbReference type="ARBA" id="ARBA00023163"/>
    </source>
</evidence>
<dbReference type="EMBL" id="BOVJ01000015">
    <property type="protein sequence ID" value="GIQ61926.1"/>
    <property type="molecule type" value="Genomic_DNA"/>
</dbReference>
<dbReference type="PANTHER" id="PTHR46796">
    <property type="entry name" value="HTH-TYPE TRANSCRIPTIONAL ACTIVATOR RHAS-RELATED"/>
    <property type="match status" value="1"/>
</dbReference>